<reference evidence="10" key="1">
    <citation type="journal article" date="2020" name="G3 (Bethesda)">
        <title>High-Quality Assemblies for Three Invasive Social Wasps from the &lt;i&gt;Vespula&lt;/i&gt; Genus.</title>
        <authorList>
            <person name="Harrop T.W.R."/>
            <person name="Guhlin J."/>
            <person name="McLaughlin G.M."/>
            <person name="Permina E."/>
            <person name="Stockwell P."/>
            <person name="Gilligan J."/>
            <person name="Le Lec M.F."/>
            <person name="Gruber M.A.M."/>
            <person name="Quinn O."/>
            <person name="Lovegrove M."/>
            <person name="Duncan E.J."/>
            <person name="Remnant E.J."/>
            <person name="Van Eeckhoven J."/>
            <person name="Graham B."/>
            <person name="Knapp R.A."/>
            <person name="Langford K.W."/>
            <person name="Kronenberg Z."/>
            <person name="Press M.O."/>
            <person name="Eacker S.M."/>
            <person name="Wilson-Rankin E.E."/>
            <person name="Purcell J."/>
            <person name="Lester P.J."/>
            <person name="Dearden P.K."/>
        </authorList>
    </citation>
    <scope>NUCLEOTIDE SEQUENCE</scope>
    <source>
        <strain evidence="10">Linc-1</strain>
    </source>
</reference>
<proteinExistence type="inferred from homology"/>
<sequence length="359" mass="40730">MATNITRFIENVEDASNIISYVDMKQRQSGVFSFILPLRTKQYDLRNNIKTILNSDIKSDLSDIIVEEDALSLNVFREDYIKQFLESNCHKIVPQKLVNNSKNIIVEFSSPNIAKPFHLGHLRSTIIGNYVANINSYLGNNVKRINYLGDWGTQYGFIQIGIDMSNLDSTKMQNDAIRNLYNAYVLANKSMENDSTIADKAREIFRQLETGESIACQEWELFRKLNCWPSENGEGGWDVNIEYELEQDDLELNDVNINIPLPIGCTPIVSSCDGQYTHETRKNILVWSLPLVDASTKSGSMEFSAPSSTSADFFPLHVSFASKTSYAKIKITEVILVEDESPVKHSIETVFFTDNYEVV</sequence>
<dbReference type="InterPro" id="IPR001278">
    <property type="entry name" value="Arg-tRNA-ligase"/>
</dbReference>
<keyword evidence="11" id="KW-1185">Reference proteome</keyword>
<evidence type="ECO:0000256" key="3">
    <source>
        <dbReference type="ARBA" id="ARBA00022840"/>
    </source>
</evidence>
<dbReference type="Gene3D" id="3.40.50.620">
    <property type="entry name" value="HUPs"/>
    <property type="match status" value="1"/>
</dbReference>
<accession>A0A834JYP4</accession>
<dbReference type="InterPro" id="IPR028565">
    <property type="entry name" value="MHD"/>
</dbReference>
<dbReference type="GO" id="GO:0004814">
    <property type="term" value="F:arginine-tRNA ligase activity"/>
    <property type="evidence" value="ECO:0007669"/>
    <property type="project" value="InterPro"/>
</dbReference>
<evidence type="ECO:0000256" key="4">
    <source>
        <dbReference type="ARBA" id="ARBA00023146"/>
    </source>
</evidence>
<keyword evidence="3 8" id="KW-0067">ATP-binding</keyword>
<evidence type="ECO:0000256" key="6">
    <source>
        <dbReference type="ARBA" id="ARBA00039495"/>
    </source>
</evidence>
<evidence type="ECO:0000313" key="11">
    <source>
        <dbReference type="Proteomes" id="UP000617340"/>
    </source>
</evidence>
<dbReference type="PANTHER" id="PTHR11956:SF11">
    <property type="entry name" value="ARGININE--TRNA LIGASE, MITOCHONDRIAL-RELATED"/>
    <property type="match status" value="1"/>
</dbReference>
<feature type="domain" description="MHD" evidence="9">
    <location>
        <begin position="123"/>
        <end position="359"/>
    </location>
</feature>
<dbReference type="EMBL" id="JACSDZ010000010">
    <property type="protein sequence ID" value="KAF7394051.1"/>
    <property type="molecule type" value="Genomic_DNA"/>
</dbReference>
<dbReference type="PANTHER" id="PTHR11956">
    <property type="entry name" value="ARGINYL-TRNA SYNTHETASE"/>
    <property type="match status" value="1"/>
</dbReference>
<keyword evidence="4 8" id="KW-0030">Aminoacyl-tRNA synthetase</keyword>
<evidence type="ECO:0000259" key="9">
    <source>
        <dbReference type="PROSITE" id="PS51072"/>
    </source>
</evidence>
<organism evidence="10 11">
    <name type="scientific">Vespula germanica</name>
    <name type="common">German yellow jacket</name>
    <name type="synonym">Paravespula germanica</name>
    <dbReference type="NCBI Taxonomy" id="30212"/>
    <lineage>
        <taxon>Eukaryota</taxon>
        <taxon>Metazoa</taxon>
        <taxon>Ecdysozoa</taxon>
        <taxon>Arthropoda</taxon>
        <taxon>Hexapoda</taxon>
        <taxon>Insecta</taxon>
        <taxon>Pterygota</taxon>
        <taxon>Neoptera</taxon>
        <taxon>Endopterygota</taxon>
        <taxon>Hymenoptera</taxon>
        <taxon>Apocrita</taxon>
        <taxon>Aculeata</taxon>
        <taxon>Vespoidea</taxon>
        <taxon>Vespidae</taxon>
        <taxon>Vespinae</taxon>
        <taxon>Vespula</taxon>
    </lineage>
</organism>
<comment type="caution">
    <text evidence="10">The sequence shown here is derived from an EMBL/GenBank/DDBJ whole genome shotgun (WGS) entry which is preliminary data.</text>
</comment>
<dbReference type="GO" id="GO:0005739">
    <property type="term" value="C:mitochondrion"/>
    <property type="evidence" value="ECO:0007669"/>
    <property type="project" value="TreeGrafter"/>
</dbReference>
<evidence type="ECO:0000256" key="1">
    <source>
        <dbReference type="ARBA" id="ARBA00022598"/>
    </source>
</evidence>
<dbReference type="Pfam" id="PF00750">
    <property type="entry name" value="tRNA-synt_1d"/>
    <property type="match status" value="1"/>
</dbReference>
<keyword evidence="8" id="KW-0648">Protein biosynthesis</keyword>
<dbReference type="Proteomes" id="UP000617340">
    <property type="component" value="Unassembled WGS sequence"/>
</dbReference>
<evidence type="ECO:0000256" key="8">
    <source>
        <dbReference type="RuleBase" id="RU363038"/>
    </source>
</evidence>
<dbReference type="GO" id="GO:0032543">
    <property type="term" value="P:mitochondrial translation"/>
    <property type="evidence" value="ECO:0007669"/>
    <property type="project" value="TreeGrafter"/>
</dbReference>
<dbReference type="PROSITE" id="PS00178">
    <property type="entry name" value="AA_TRNA_LIGASE_I"/>
    <property type="match status" value="1"/>
</dbReference>
<dbReference type="Pfam" id="PF00928">
    <property type="entry name" value="Adap_comp_sub"/>
    <property type="match status" value="1"/>
</dbReference>
<dbReference type="InterPro" id="IPR035684">
    <property type="entry name" value="ArgRS_core"/>
</dbReference>
<evidence type="ECO:0000256" key="5">
    <source>
        <dbReference type="ARBA" id="ARBA00033033"/>
    </source>
</evidence>
<name>A0A834JYP4_VESGE</name>
<dbReference type="AlphaFoldDB" id="A0A834JYP4"/>
<comment type="function">
    <text evidence="7">Catalyzes the attachment of arginine to tRNA(Arg) in a two-step reaction: arginine is first activated by ATP to form Arg-AMP and then transferred to the acceptor end of tRNA(Arg).</text>
</comment>
<dbReference type="SUPFAM" id="SSF49447">
    <property type="entry name" value="Second domain of Mu2 adaptin subunit (ap50) of ap2 adaptor"/>
    <property type="match status" value="1"/>
</dbReference>
<dbReference type="PROSITE" id="PS51072">
    <property type="entry name" value="MHD"/>
    <property type="match status" value="1"/>
</dbReference>
<dbReference type="InterPro" id="IPR036168">
    <property type="entry name" value="AP2_Mu_C_sf"/>
</dbReference>
<keyword evidence="2 8" id="KW-0547">Nucleotide-binding</keyword>
<dbReference type="InterPro" id="IPR014729">
    <property type="entry name" value="Rossmann-like_a/b/a_fold"/>
</dbReference>
<dbReference type="SUPFAM" id="SSF52374">
    <property type="entry name" value="Nucleotidylyl transferase"/>
    <property type="match status" value="1"/>
</dbReference>
<protein>
    <recommendedName>
        <fullName evidence="6">Probable arginine--tRNA ligase, mitochondrial</fullName>
    </recommendedName>
    <alternativeName>
        <fullName evidence="5">Arginyl-tRNA synthetase</fullName>
    </alternativeName>
</protein>
<evidence type="ECO:0000256" key="7">
    <source>
        <dbReference type="ARBA" id="ARBA00049595"/>
    </source>
</evidence>
<dbReference type="GO" id="GO:0006420">
    <property type="term" value="P:arginyl-tRNA aminoacylation"/>
    <property type="evidence" value="ECO:0007669"/>
    <property type="project" value="InterPro"/>
</dbReference>
<dbReference type="CDD" id="cd09254">
    <property type="entry name" value="AP_delta-COPI_MHD"/>
    <property type="match status" value="1"/>
</dbReference>
<evidence type="ECO:0000256" key="2">
    <source>
        <dbReference type="ARBA" id="ARBA00022741"/>
    </source>
</evidence>
<keyword evidence="1 8" id="KW-0436">Ligase</keyword>
<comment type="similarity">
    <text evidence="8">Belongs to the class-I aminoacyl-tRNA synthetase family.</text>
</comment>
<dbReference type="PRINTS" id="PR01038">
    <property type="entry name" value="TRNASYNTHARG"/>
</dbReference>
<evidence type="ECO:0000313" key="10">
    <source>
        <dbReference type="EMBL" id="KAF7394051.1"/>
    </source>
</evidence>
<dbReference type="InterPro" id="IPR001412">
    <property type="entry name" value="aa-tRNA-synth_I_CS"/>
</dbReference>
<gene>
    <name evidence="10" type="ORF">HZH68_010870</name>
</gene>
<dbReference type="GO" id="GO:0005524">
    <property type="term" value="F:ATP binding"/>
    <property type="evidence" value="ECO:0007669"/>
    <property type="project" value="UniProtKB-KW"/>
</dbReference>